<reference evidence="1" key="2">
    <citation type="submission" date="2021-10" db="EMBL/GenBank/DDBJ databases">
        <authorList>
            <person name="Mesa V."/>
        </authorList>
    </citation>
    <scope>NUCLEOTIDE SEQUENCE</scope>
    <source>
        <strain evidence="1">CC3_PB</strain>
    </source>
</reference>
<gene>
    <name evidence="2" type="ORF">CNEO2_40171</name>
    <name evidence="1" type="ORF">CNEO_43865</name>
    <name evidence="3" type="ORF">CNEONATNEC25_01661</name>
</gene>
<accession>A0A650MBG8</accession>
<dbReference type="EMBL" id="CAKJVE010000004">
    <property type="protein sequence ID" value="CAG9708852.1"/>
    <property type="molecule type" value="Genomic_DNA"/>
</dbReference>
<proteinExistence type="predicted"/>
<dbReference type="EMBL" id="CAMTCP010000248">
    <property type="protein sequence ID" value="CAI3645489.1"/>
    <property type="molecule type" value="Genomic_DNA"/>
</dbReference>
<dbReference type="Proteomes" id="UP001189143">
    <property type="component" value="Unassembled WGS sequence"/>
</dbReference>
<evidence type="ECO:0000313" key="3">
    <source>
        <dbReference type="EMBL" id="VCT84062.1"/>
    </source>
</evidence>
<name>A0A650MBG8_9CLOT</name>
<evidence type="ECO:0000313" key="1">
    <source>
        <dbReference type="EMBL" id="CAG9708852.1"/>
    </source>
</evidence>
<dbReference type="GeneID" id="68877007"/>
<dbReference type="EMBL" id="UWJD01000001">
    <property type="protein sequence ID" value="VCT84062.1"/>
    <property type="molecule type" value="Genomic_DNA"/>
</dbReference>
<reference evidence="2" key="3">
    <citation type="submission" date="2022-10" db="EMBL/GenBank/DDBJ databases">
        <authorList>
            <person name="Aires J."/>
            <person name="Mesa V."/>
        </authorList>
    </citation>
    <scope>NUCLEOTIDE SEQUENCE</scope>
    <source>
        <strain evidence="2">Clostridium neonatale JD116</strain>
    </source>
</reference>
<evidence type="ECO:0000313" key="4">
    <source>
        <dbReference type="Proteomes" id="UP000431451"/>
    </source>
</evidence>
<dbReference type="Proteomes" id="UP000789738">
    <property type="component" value="Unassembled WGS sequence"/>
</dbReference>
<organism evidence="3 4">
    <name type="scientific">Clostridium neonatale</name>
    <dbReference type="NCBI Taxonomy" id="137838"/>
    <lineage>
        <taxon>Bacteria</taxon>
        <taxon>Bacillati</taxon>
        <taxon>Bacillota</taxon>
        <taxon>Clostridia</taxon>
        <taxon>Eubacteriales</taxon>
        <taxon>Clostridiaceae</taxon>
        <taxon>Clostridium</taxon>
    </lineage>
</organism>
<protein>
    <submittedName>
        <fullName evidence="3">Uncharacterized protein</fullName>
    </submittedName>
</protein>
<reference evidence="3 4" key="1">
    <citation type="submission" date="2018-06" db="EMBL/GenBank/DDBJ databases">
        <authorList>
            <consortium name="IHU Genomes"/>
        </authorList>
    </citation>
    <scope>NUCLEOTIDE SEQUENCE [LARGE SCALE GENOMIC DNA]</scope>
    <source>
        <strain evidence="3 4">NEC25</strain>
    </source>
</reference>
<dbReference type="RefSeq" id="WP_198157490.1">
    <property type="nucleotide sequence ID" value="NZ_CAKJVD010000035.1"/>
</dbReference>
<evidence type="ECO:0000313" key="2">
    <source>
        <dbReference type="EMBL" id="CAI3645489.1"/>
    </source>
</evidence>
<dbReference type="Proteomes" id="UP000431451">
    <property type="component" value="Unassembled WGS sequence"/>
</dbReference>
<dbReference type="AlphaFoldDB" id="A0A650MBG8"/>
<sequence length="114" mass="13859">MGKIEKDRHYYDNSYKLNGKILFIDRVYMVDEYRFTDDTYEELAKIYRLLPEFIFDPTNICCWYGDKDKGDEIYLYVSFEPAGLQIVGNLPLYNFKTWEEEFHKQIIKVPFKVR</sequence>